<sequence>MKKPKLVLSMNQLKSRSPGGAMSAEDFAIYASYQINAGGLFVGTLKVVRKTDGRMLFPFQGAPVLGPYPSRQEAKEAAADHGELIVKSDIANPES</sequence>
<dbReference type="AlphaFoldDB" id="A0A242M2Y8"/>
<evidence type="ECO:0000313" key="1">
    <source>
        <dbReference type="EMBL" id="OTP65376.1"/>
    </source>
</evidence>
<dbReference type="RefSeq" id="WP_075358360.1">
    <property type="nucleotide sequence ID" value="NZ_MSRG01000026.1"/>
</dbReference>
<name>A0A242M2Y8_CABSO</name>
<accession>A0A242M2Y8</accession>
<evidence type="ECO:0000313" key="3">
    <source>
        <dbReference type="Proteomes" id="UP000194546"/>
    </source>
</evidence>
<organism evidence="1 4">
    <name type="scientific">Caballeronia sordidicola</name>
    <name type="common">Burkholderia sordidicola</name>
    <dbReference type="NCBI Taxonomy" id="196367"/>
    <lineage>
        <taxon>Bacteria</taxon>
        <taxon>Pseudomonadati</taxon>
        <taxon>Pseudomonadota</taxon>
        <taxon>Betaproteobacteria</taxon>
        <taxon>Burkholderiales</taxon>
        <taxon>Burkholderiaceae</taxon>
        <taxon>Caballeronia</taxon>
    </lineage>
</organism>
<gene>
    <name evidence="2" type="ORF">PAMC26510_35640</name>
    <name evidence="1" type="ORF">PAMC26577_39765</name>
</gene>
<dbReference type="InterPro" id="IPR046569">
    <property type="entry name" value="DUF6723"/>
</dbReference>
<comment type="caution">
    <text evidence="1">The sequence shown here is derived from an EMBL/GenBank/DDBJ whole genome shotgun (WGS) entry which is preliminary data.</text>
</comment>
<reference evidence="1 4" key="2">
    <citation type="submission" date="2017-03" db="EMBL/GenBank/DDBJ databases">
        <title>Genome analysis of strain PAMC 26577.</title>
        <authorList>
            <person name="Oh H.-M."/>
            <person name="Yang J.-A."/>
        </authorList>
    </citation>
    <scope>NUCLEOTIDE SEQUENCE [LARGE SCALE GENOMIC DNA]</scope>
    <source>
        <strain evidence="1 4">PAMC 26577</strain>
    </source>
</reference>
<reference evidence="2 3" key="1">
    <citation type="submission" date="2017-03" db="EMBL/GenBank/DDBJ databases">
        <title>Genome analysis of strain PAMC 26510.</title>
        <authorList>
            <person name="Oh H.-M."/>
            <person name="Yang J.-A."/>
        </authorList>
    </citation>
    <scope>NUCLEOTIDE SEQUENCE [LARGE SCALE GENOMIC DNA]</scope>
    <source>
        <strain evidence="2 3">PAMC 26510</strain>
    </source>
</reference>
<dbReference type="EMBL" id="NBTZ01000181">
    <property type="protein sequence ID" value="OTP65376.1"/>
    <property type="molecule type" value="Genomic_DNA"/>
</dbReference>
<evidence type="ECO:0000313" key="4">
    <source>
        <dbReference type="Proteomes" id="UP000195221"/>
    </source>
</evidence>
<dbReference type="Proteomes" id="UP000194546">
    <property type="component" value="Unassembled WGS sequence"/>
</dbReference>
<protein>
    <submittedName>
        <fullName evidence="1">Uncharacterized protein</fullName>
    </submittedName>
</protein>
<dbReference type="Pfam" id="PF20484">
    <property type="entry name" value="DUF6723"/>
    <property type="match status" value="1"/>
</dbReference>
<proteinExistence type="predicted"/>
<dbReference type="EMBL" id="NBTY01000202">
    <property type="protein sequence ID" value="OTP66306.1"/>
    <property type="molecule type" value="Genomic_DNA"/>
</dbReference>
<dbReference type="Proteomes" id="UP000195221">
    <property type="component" value="Unassembled WGS sequence"/>
</dbReference>
<evidence type="ECO:0000313" key="2">
    <source>
        <dbReference type="EMBL" id="OTP66306.1"/>
    </source>
</evidence>